<dbReference type="KEGG" id="bsed:DN745_00635"/>
<dbReference type="EMBL" id="CP030032">
    <property type="protein sequence ID" value="AWV87911.1"/>
    <property type="molecule type" value="Genomic_DNA"/>
</dbReference>
<name>A0A2Z4FG58_9DELT</name>
<organism evidence="1 2">
    <name type="scientific">Bradymonas sediminis</name>
    <dbReference type="NCBI Taxonomy" id="1548548"/>
    <lineage>
        <taxon>Bacteria</taxon>
        <taxon>Deltaproteobacteria</taxon>
        <taxon>Bradymonadales</taxon>
        <taxon>Bradymonadaceae</taxon>
        <taxon>Bradymonas</taxon>
    </lineage>
</organism>
<gene>
    <name evidence="1" type="ORF">DN745_00635</name>
</gene>
<protein>
    <submittedName>
        <fullName evidence="1">Uncharacterized protein</fullName>
    </submittedName>
</protein>
<reference evidence="1 2" key="1">
    <citation type="submission" date="2018-06" db="EMBL/GenBank/DDBJ databases">
        <title>Lujinxingia sediminis gen. nov. sp. nov., a new facultative anaerobic member of the class Deltaproteobacteria, and proposal of Lujinxingaceae fam. nov.</title>
        <authorList>
            <person name="Guo L.-Y."/>
            <person name="Li C.-M."/>
            <person name="Wang S."/>
            <person name="Du Z.-J."/>
        </authorList>
    </citation>
    <scope>NUCLEOTIDE SEQUENCE [LARGE SCALE GENOMIC DNA]</scope>
    <source>
        <strain evidence="1 2">FA350</strain>
    </source>
</reference>
<dbReference type="RefSeq" id="WP_111331189.1">
    <property type="nucleotide sequence ID" value="NZ_CP030032.1"/>
</dbReference>
<accession>A0A2Z4FG58</accession>
<keyword evidence="2" id="KW-1185">Reference proteome</keyword>
<evidence type="ECO:0000313" key="2">
    <source>
        <dbReference type="Proteomes" id="UP000249799"/>
    </source>
</evidence>
<sequence>MSISPKSNLSELPEDFDSLEDIARQDMQFIAYLEDDMTPQERNEFRAELLRDPELRREFDAFSEIMGATQSLPAEPLPADFLTKVQARIRAESGGRFFNPQAPRRSFIPYEAVSAAMILLMAAAWIALGTPRDHHIKHVDVTTPPQLHTSPATHRN</sequence>
<dbReference type="Proteomes" id="UP000249799">
    <property type="component" value="Chromosome"/>
</dbReference>
<evidence type="ECO:0000313" key="1">
    <source>
        <dbReference type="EMBL" id="AWV87911.1"/>
    </source>
</evidence>
<proteinExistence type="predicted"/>
<dbReference type="OrthoDB" id="5298512at2"/>
<dbReference type="AlphaFoldDB" id="A0A2Z4FG58"/>